<evidence type="ECO:0000313" key="2">
    <source>
        <dbReference type="Proteomes" id="UP001221898"/>
    </source>
</evidence>
<gene>
    <name evidence="1" type="ORF">AAFF_G00429890</name>
</gene>
<dbReference type="AlphaFoldDB" id="A0AAD7WIQ7"/>
<dbReference type="Proteomes" id="UP001221898">
    <property type="component" value="Unassembled WGS sequence"/>
</dbReference>
<keyword evidence="2" id="KW-1185">Reference proteome</keyword>
<organism evidence="1 2">
    <name type="scientific">Aldrovandia affinis</name>
    <dbReference type="NCBI Taxonomy" id="143900"/>
    <lineage>
        <taxon>Eukaryota</taxon>
        <taxon>Metazoa</taxon>
        <taxon>Chordata</taxon>
        <taxon>Craniata</taxon>
        <taxon>Vertebrata</taxon>
        <taxon>Euteleostomi</taxon>
        <taxon>Actinopterygii</taxon>
        <taxon>Neopterygii</taxon>
        <taxon>Teleostei</taxon>
        <taxon>Notacanthiformes</taxon>
        <taxon>Halosauridae</taxon>
        <taxon>Aldrovandia</taxon>
    </lineage>
</organism>
<evidence type="ECO:0000313" key="1">
    <source>
        <dbReference type="EMBL" id="KAJ8398145.1"/>
    </source>
</evidence>
<proteinExistence type="predicted"/>
<reference evidence="1" key="1">
    <citation type="journal article" date="2023" name="Science">
        <title>Genome structures resolve the early diversification of teleost fishes.</title>
        <authorList>
            <person name="Parey E."/>
            <person name="Louis A."/>
            <person name="Montfort J."/>
            <person name="Bouchez O."/>
            <person name="Roques C."/>
            <person name="Iampietro C."/>
            <person name="Lluch J."/>
            <person name="Castinel A."/>
            <person name="Donnadieu C."/>
            <person name="Desvignes T."/>
            <person name="Floi Bucao C."/>
            <person name="Jouanno E."/>
            <person name="Wen M."/>
            <person name="Mejri S."/>
            <person name="Dirks R."/>
            <person name="Jansen H."/>
            <person name="Henkel C."/>
            <person name="Chen W.J."/>
            <person name="Zahm M."/>
            <person name="Cabau C."/>
            <person name="Klopp C."/>
            <person name="Thompson A.W."/>
            <person name="Robinson-Rechavi M."/>
            <person name="Braasch I."/>
            <person name="Lecointre G."/>
            <person name="Bobe J."/>
            <person name="Postlethwait J.H."/>
            <person name="Berthelot C."/>
            <person name="Roest Crollius H."/>
            <person name="Guiguen Y."/>
        </authorList>
    </citation>
    <scope>NUCLEOTIDE SEQUENCE</scope>
    <source>
        <strain evidence="1">NC1722</strain>
    </source>
</reference>
<accession>A0AAD7WIQ7</accession>
<sequence length="122" mass="13823">MQSGLRCMPESSATVEDVLLAFAEQVGLRRYWAQKVRTGPSPRRGVLVRSPRRRGWRRMQLAVNELIMRGRMSEAPGLNSPVMLRELAEALQQMATGCSPGIDGLPVDFYKRFWECIGSDFH</sequence>
<name>A0AAD7WIQ7_9TELE</name>
<dbReference type="EMBL" id="JAINUG010000092">
    <property type="protein sequence ID" value="KAJ8398145.1"/>
    <property type="molecule type" value="Genomic_DNA"/>
</dbReference>
<comment type="caution">
    <text evidence="1">The sequence shown here is derived from an EMBL/GenBank/DDBJ whole genome shotgun (WGS) entry which is preliminary data.</text>
</comment>
<protein>
    <submittedName>
        <fullName evidence="1">Uncharacterized protein</fullName>
    </submittedName>
</protein>